<dbReference type="Proteomes" id="UP000607653">
    <property type="component" value="Unassembled WGS sequence"/>
</dbReference>
<dbReference type="Gene3D" id="3.30.420.10">
    <property type="entry name" value="Ribonuclease H-like superfamily/Ribonuclease H"/>
    <property type="match status" value="1"/>
</dbReference>
<dbReference type="InterPro" id="IPR002156">
    <property type="entry name" value="RNaseH_domain"/>
</dbReference>
<accession>A0A822YVG5</accession>
<dbReference type="PANTHER" id="PTHR47723">
    <property type="entry name" value="OS05G0353850 PROTEIN"/>
    <property type="match status" value="1"/>
</dbReference>
<keyword evidence="3" id="KW-1185">Reference proteome</keyword>
<dbReference type="SUPFAM" id="SSF53098">
    <property type="entry name" value="Ribonuclease H-like"/>
    <property type="match status" value="1"/>
</dbReference>
<comment type="caution">
    <text evidence="2">The sequence shown here is derived from an EMBL/GenBank/DDBJ whole genome shotgun (WGS) entry which is preliminary data.</text>
</comment>
<evidence type="ECO:0000313" key="3">
    <source>
        <dbReference type="Proteomes" id="UP000607653"/>
    </source>
</evidence>
<gene>
    <name evidence="2" type="ORF">HUJ06_006743</name>
</gene>
<dbReference type="GO" id="GO:0003676">
    <property type="term" value="F:nucleic acid binding"/>
    <property type="evidence" value="ECO:0007669"/>
    <property type="project" value="InterPro"/>
</dbReference>
<evidence type="ECO:0000313" key="2">
    <source>
        <dbReference type="EMBL" id="DAD36103.1"/>
    </source>
</evidence>
<dbReference type="InterPro" id="IPR036397">
    <property type="entry name" value="RNaseH_sf"/>
</dbReference>
<proteinExistence type="predicted"/>
<name>A0A822YVG5_NELNU</name>
<evidence type="ECO:0000259" key="1">
    <source>
        <dbReference type="Pfam" id="PF13456"/>
    </source>
</evidence>
<dbReference type="CDD" id="cd06222">
    <property type="entry name" value="RNase_H_like"/>
    <property type="match status" value="1"/>
</dbReference>
<sequence>MMFDGNCRSISNLPLVAGIGGLILNREGNVIWAFSGPVGSIDAYEAEVRVLVTGLRIVKSLQLNSVFIEGDSRNVIGWTTRYPFG</sequence>
<dbReference type="PANTHER" id="PTHR47723:SF19">
    <property type="entry name" value="POLYNUCLEOTIDYL TRANSFERASE, RIBONUCLEASE H-LIKE SUPERFAMILY PROTEIN"/>
    <property type="match status" value="1"/>
</dbReference>
<dbReference type="Pfam" id="PF13456">
    <property type="entry name" value="RVT_3"/>
    <property type="match status" value="1"/>
</dbReference>
<reference evidence="2 3" key="1">
    <citation type="journal article" date="2020" name="Mol. Biol. Evol.">
        <title>Distinct Expression and Methylation Patterns for Genes with Different Fates following a Single Whole-Genome Duplication in Flowering Plants.</title>
        <authorList>
            <person name="Shi T."/>
            <person name="Rahmani R.S."/>
            <person name="Gugger P.F."/>
            <person name="Wang M."/>
            <person name="Li H."/>
            <person name="Zhang Y."/>
            <person name="Li Z."/>
            <person name="Wang Q."/>
            <person name="Van de Peer Y."/>
            <person name="Marchal K."/>
            <person name="Chen J."/>
        </authorList>
    </citation>
    <scope>NUCLEOTIDE SEQUENCE [LARGE SCALE GENOMIC DNA]</scope>
    <source>
        <tissue evidence="2">Leaf</tissue>
    </source>
</reference>
<organism evidence="2 3">
    <name type="scientific">Nelumbo nucifera</name>
    <name type="common">Sacred lotus</name>
    <dbReference type="NCBI Taxonomy" id="4432"/>
    <lineage>
        <taxon>Eukaryota</taxon>
        <taxon>Viridiplantae</taxon>
        <taxon>Streptophyta</taxon>
        <taxon>Embryophyta</taxon>
        <taxon>Tracheophyta</taxon>
        <taxon>Spermatophyta</taxon>
        <taxon>Magnoliopsida</taxon>
        <taxon>Proteales</taxon>
        <taxon>Nelumbonaceae</taxon>
        <taxon>Nelumbo</taxon>
    </lineage>
</organism>
<dbReference type="InterPro" id="IPR053151">
    <property type="entry name" value="RNase_H-like"/>
</dbReference>
<dbReference type="EMBL" id="DUZY01000004">
    <property type="protein sequence ID" value="DAD36103.1"/>
    <property type="molecule type" value="Genomic_DNA"/>
</dbReference>
<dbReference type="InterPro" id="IPR044730">
    <property type="entry name" value="RNase_H-like_dom_plant"/>
</dbReference>
<feature type="domain" description="RNase H type-1" evidence="1">
    <location>
        <begin position="11"/>
        <end position="78"/>
    </location>
</feature>
<dbReference type="InterPro" id="IPR012337">
    <property type="entry name" value="RNaseH-like_sf"/>
</dbReference>
<protein>
    <recommendedName>
        <fullName evidence="1">RNase H type-1 domain-containing protein</fullName>
    </recommendedName>
</protein>
<dbReference type="AlphaFoldDB" id="A0A822YVG5"/>
<dbReference type="GO" id="GO:0004523">
    <property type="term" value="F:RNA-DNA hybrid ribonuclease activity"/>
    <property type="evidence" value="ECO:0007669"/>
    <property type="project" value="InterPro"/>
</dbReference>